<name>A0ABX8ZPB6_9SPHN</name>
<keyword evidence="1" id="KW-0812">Transmembrane</keyword>
<proteinExistence type="predicted"/>
<feature type="transmembrane region" description="Helical" evidence="1">
    <location>
        <begin position="58"/>
        <end position="83"/>
    </location>
</feature>
<dbReference type="Proteomes" id="UP000824281">
    <property type="component" value="Chromosome"/>
</dbReference>
<keyword evidence="3" id="KW-1185">Reference proteome</keyword>
<keyword evidence="1" id="KW-1133">Transmembrane helix</keyword>
<protein>
    <submittedName>
        <fullName evidence="2">DUF2975 domain-containing protein</fullName>
    </submittedName>
</protein>
<evidence type="ECO:0000313" key="3">
    <source>
        <dbReference type="Proteomes" id="UP000824281"/>
    </source>
</evidence>
<dbReference type="RefSeq" id="WP_221426037.1">
    <property type="nucleotide sequence ID" value="NZ_CP081295.1"/>
</dbReference>
<dbReference type="Pfam" id="PF11188">
    <property type="entry name" value="DUF2975"/>
    <property type="match status" value="1"/>
</dbReference>
<accession>A0ABX8ZPB6</accession>
<dbReference type="InterPro" id="IPR021354">
    <property type="entry name" value="DUF2975"/>
</dbReference>
<organism evidence="2 3">
    <name type="scientific">Qipengyuania aurantiaca</name>
    <dbReference type="NCBI Taxonomy" id="2867233"/>
    <lineage>
        <taxon>Bacteria</taxon>
        <taxon>Pseudomonadati</taxon>
        <taxon>Pseudomonadota</taxon>
        <taxon>Alphaproteobacteria</taxon>
        <taxon>Sphingomonadales</taxon>
        <taxon>Erythrobacteraceae</taxon>
        <taxon>Qipengyuania</taxon>
    </lineage>
</organism>
<evidence type="ECO:0000313" key="2">
    <source>
        <dbReference type="EMBL" id="QZD90571.1"/>
    </source>
</evidence>
<reference evidence="2 3" key="1">
    <citation type="submission" date="2021-08" db="EMBL/GenBank/DDBJ databases">
        <title>Comparative Genomics Analysis of the Genus Qipengyuania Reveals Extensive Genetic Diversity and Metabolic Versatility, Including the Description of Fifteen Novel Species.</title>
        <authorList>
            <person name="Liu Y."/>
        </authorList>
    </citation>
    <scope>NUCLEOTIDE SEQUENCE [LARGE SCALE GENOMIC DNA]</scope>
    <source>
        <strain evidence="2 3">1NDH13</strain>
    </source>
</reference>
<feature type="transmembrane region" description="Helical" evidence="1">
    <location>
        <begin position="111"/>
        <end position="132"/>
    </location>
</feature>
<gene>
    <name evidence="2" type="ORF">K3148_04030</name>
</gene>
<feature type="transmembrane region" description="Helical" evidence="1">
    <location>
        <begin position="12"/>
        <end position="38"/>
    </location>
</feature>
<feature type="transmembrane region" description="Helical" evidence="1">
    <location>
        <begin position="144"/>
        <end position="164"/>
    </location>
</feature>
<sequence length="178" mass="18896">MTKLTSDPLLALGKIVVILAQALMGLAAAAVAIGTPIVLLMKDKAQADLRAELGNPDFIFPAFSIAGLLILALAILLMAFFFFDRLRRIIDSVGAGDPFEPANATRLTAMAWLMLGIQLLAIPAAGLGLYLVKIMEETEATVDASLDLSGIVMVVTLFILARVFRHGSAMRADLEGTV</sequence>
<dbReference type="EMBL" id="CP081295">
    <property type="protein sequence ID" value="QZD90571.1"/>
    <property type="molecule type" value="Genomic_DNA"/>
</dbReference>
<keyword evidence="1" id="KW-0472">Membrane</keyword>
<evidence type="ECO:0000256" key="1">
    <source>
        <dbReference type="SAM" id="Phobius"/>
    </source>
</evidence>